<organism evidence="2 3">
    <name type="scientific">Candida dubliniensis (strain CD36 / ATCC MYA-646 / CBS 7987 / NCPF 3949 / NRRL Y-17841)</name>
    <name type="common">Yeast</name>
    <dbReference type="NCBI Taxonomy" id="573826"/>
    <lineage>
        <taxon>Eukaryota</taxon>
        <taxon>Fungi</taxon>
        <taxon>Dikarya</taxon>
        <taxon>Ascomycota</taxon>
        <taxon>Saccharomycotina</taxon>
        <taxon>Pichiomycetes</taxon>
        <taxon>Debaryomycetaceae</taxon>
        <taxon>Candida/Lodderomyces clade</taxon>
        <taxon>Candida</taxon>
    </lineage>
</organism>
<dbReference type="CGD" id="CAL0000159125">
    <property type="gene designation" value="Cd36_08410"/>
</dbReference>
<proteinExistence type="predicted"/>
<dbReference type="eggNOG" id="ENOG502RPYD">
    <property type="taxonomic scope" value="Eukaryota"/>
</dbReference>
<reference evidence="2 3" key="1">
    <citation type="journal article" date="2009" name="Genome Res.">
        <title>Comparative genomics of the fungal pathogens Candida dubliniensis and Candida albicans.</title>
        <authorList>
            <person name="Jackson A.P."/>
            <person name="Gamble J.A."/>
            <person name="Yeomans T."/>
            <person name="Moran G.P."/>
            <person name="Saunders D."/>
            <person name="Harris D."/>
            <person name="Aslett M."/>
            <person name="Barrell J.F."/>
            <person name="Butler G."/>
            <person name="Citiulo F."/>
            <person name="Coleman D.C."/>
            <person name="de Groot P.W.J."/>
            <person name="Goodwin T.J."/>
            <person name="Quail M.A."/>
            <person name="McQuillan J."/>
            <person name="Munro C.A."/>
            <person name="Pain A."/>
            <person name="Poulter R.T."/>
            <person name="Rajandream M.A."/>
            <person name="Renauld H."/>
            <person name="Spiering M.J."/>
            <person name="Tivey A."/>
            <person name="Gow N.A.R."/>
            <person name="Barrell B."/>
            <person name="Sullivan D.J."/>
            <person name="Berriman M."/>
        </authorList>
    </citation>
    <scope>NUCLEOTIDE SEQUENCE [LARGE SCALE GENOMIC DNA]</scope>
    <source>
        <strain evidence="3">CD36 / ATCC MYA-646 / CBS 7987 / NCPF 3949 / NRRL Y-17841</strain>
    </source>
</reference>
<dbReference type="Proteomes" id="UP000002605">
    <property type="component" value="Chromosome 1"/>
</dbReference>
<dbReference type="EMBL" id="FM992688">
    <property type="protein sequence ID" value="CAX45140.1"/>
    <property type="molecule type" value="Genomic_DNA"/>
</dbReference>
<sequence>MNILRRFKTKSTTATSFCQPLLFNSIDSFISRVKDEQNRNSGPLLKCIDLLIDKYQPLLLEKFNIKTLDADAYSIQQQIWDNLKIKRSQSLDPNIKIRQELMEKNRHTTIIDYQSTPYRNFIKQLYPLKSLNNNKSQYFDFVNNYKKYLSINHDELYKRYLDLPHPAPRFLLFDDLQKFIKNFLLSKPHYNNRNIIEANIFKKNYQSAINSLNLEIEKRQIYHDMCGKIINDLKLANLPITQPEQIRLIYLSFFKDRQDLLKNFNHQQLKLLNYPQFNWENYQMIIKSFGDNRRDLLSVLLFLATRHDQFDIIQDILPKVNLGCIIDNHQTPGVNINNTSLKLTDNSLRHLLYYFTWYIDRPNFDTYLAHTIDYITNNIPILTTDIINSISQTLIDLGYINQAEKLFELAFFQSPTTFKDYENSESIAYKRLTIEDSIITQEWQFIYTKLKSITNDNTIIHKLIPVELSFLNLIEGYCKLGKFNQIKQLINIMDNISNQPLSTRIYIRIFTAFINHTNNGNNQSLGNDWTLDNLSSILTRLINDIDTIDEMATTTTTNSATSMVKQLLNEGSLNFNKYEQEIINHNKPNSDTYFEYQNNCGGLKLLRISNYLLEVIFISLETKLYQIFKSNQPIQPNQDQYQSAIQKLHGLKTNWLNMLEHDVKKKKNSNSINSSYYYYYSDQLSYINKAVLFEIFSIVSQL</sequence>
<name>B9W8R7_CANDC</name>
<dbReference type="GeneID" id="8045032"/>
<evidence type="ECO:0000313" key="2">
    <source>
        <dbReference type="EMBL" id="CAX45140.1"/>
    </source>
</evidence>
<evidence type="ECO:0000313" key="1">
    <source>
        <dbReference type="CGD" id="CAL0000159125"/>
    </source>
</evidence>
<protein>
    <submittedName>
        <fullName evidence="2">Uncharacterized protein</fullName>
    </submittedName>
</protein>
<dbReference type="OrthoDB" id="4017550at2759"/>
<dbReference type="VEuPathDB" id="FungiDB:CD36_08410"/>
<keyword evidence="3" id="KW-1185">Reference proteome</keyword>
<evidence type="ECO:0000313" key="3">
    <source>
        <dbReference type="Proteomes" id="UP000002605"/>
    </source>
</evidence>
<dbReference type="HOGENOM" id="CLU_417961_0_0_1"/>
<accession>B9W8R7</accession>
<dbReference type="RefSeq" id="XP_002417487.1">
    <property type="nucleotide sequence ID" value="XM_002417442.1"/>
</dbReference>
<dbReference type="AlphaFoldDB" id="B9W8R7"/>
<dbReference type="KEGG" id="cdu:CD36_08410"/>
<gene>
    <name evidence="1" type="ordered locus">Cd36_08410</name>
    <name evidence="2" type="ORF">CD36_08410</name>
</gene>